<feature type="domain" description="SUEL-type lectin" evidence="8">
    <location>
        <begin position="318"/>
        <end position="404"/>
    </location>
</feature>
<dbReference type="InterPro" id="IPR043159">
    <property type="entry name" value="Lectin_gal-bd_sf"/>
</dbReference>
<evidence type="ECO:0000256" key="3">
    <source>
        <dbReference type="ARBA" id="ARBA00012756"/>
    </source>
</evidence>
<dbReference type="Pfam" id="PF21467">
    <property type="entry name" value="BetaGal_gal-bd"/>
    <property type="match status" value="1"/>
</dbReference>
<dbReference type="PANTHER" id="PTHR23421">
    <property type="entry name" value="BETA-GALACTOSIDASE RELATED"/>
    <property type="match status" value="1"/>
</dbReference>
<evidence type="ECO:0000256" key="6">
    <source>
        <dbReference type="ARBA" id="ARBA00023295"/>
    </source>
</evidence>
<evidence type="ECO:0000313" key="10">
    <source>
        <dbReference type="Proteomes" id="UP000287651"/>
    </source>
</evidence>
<dbReference type="InterPro" id="IPR008979">
    <property type="entry name" value="Galactose-bd-like_sf"/>
</dbReference>
<evidence type="ECO:0000256" key="7">
    <source>
        <dbReference type="SAM" id="SignalP"/>
    </source>
</evidence>
<dbReference type="GO" id="GO:0004565">
    <property type="term" value="F:beta-galactosidase activity"/>
    <property type="evidence" value="ECO:0007669"/>
    <property type="project" value="UniProtKB-EC"/>
</dbReference>
<dbReference type="SUPFAM" id="SSF49785">
    <property type="entry name" value="Galactose-binding domain-like"/>
    <property type="match status" value="1"/>
</dbReference>
<dbReference type="CDD" id="cd22842">
    <property type="entry name" value="Gal_Rha_Lectin_BGal"/>
    <property type="match status" value="1"/>
</dbReference>
<gene>
    <name evidence="9" type="ORF">B296_00004047</name>
</gene>
<dbReference type="SUPFAM" id="SSF51445">
    <property type="entry name" value="(Trans)glycosidases"/>
    <property type="match status" value="1"/>
</dbReference>
<keyword evidence="6" id="KW-0326">Glycosidase</keyword>
<evidence type="ECO:0000256" key="5">
    <source>
        <dbReference type="ARBA" id="ARBA00022801"/>
    </source>
</evidence>
<dbReference type="GO" id="GO:0030246">
    <property type="term" value="F:carbohydrate binding"/>
    <property type="evidence" value="ECO:0007669"/>
    <property type="project" value="InterPro"/>
</dbReference>
<dbReference type="AlphaFoldDB" id="A0A426ZDE9"/>
<comment type="catalytic activity">
    <reaction evidence="1">
        <text>Hydrolysis of terminal non-reducing beta-D-galactose residues in beta-D-galactosides.</text>
        <dbReference type="EC" id="3.2.1.23"/>
    </reaction>
</comment>
<dbReference type="PRINTS" id="PR00742">
    <property type="entry name" value="GLHYDRLASE35"/>
</dbReference>
<proteinExistence type="inferred from homology"/>
<protein>
    <recommendedName>
        <fullName evidence="3">beta-galactosidase</fullName>
        <ecNumber evidence="3">3.2.1.23</ecNumber>
    </recommendedName>
</protein>
<dbReference type="Pfam" id="PF01301">
    <property type="entry name" value="Glyco_hydro_35"/>
    <property type="match status" value="1"/>
</dbReference>
<dbReference type="InterPro" id="IPR031330">
    <property type="entry name" value="Gly_Hdrlase_35_cat"/>
</dbReference>
<accession>A0A426ZDE9</accession>
<evidence type="ECO:0000259" key="8">
    <source>
        <dbReference type="PROSITE" id="PS50228"/>
    </source>
</evidence>
<name>A0A426ZDE9_ENSVE</name>
<keyword evidence="4 7" id="KW-0732">Signal</keyword>
<keyword evidence="5" id="KW-0378">Hydrolase</keyword>
<dbReference type="EC" id="3.2.1.23" evidence="3"/>
<dbReference type="InterPro" id="IPR048913">
    <property type="entry name" value="BetaGal_gal-bd"/>
</dbReference>
<comment type="caution">
    <text evidence="9">The sequence shown here is derived from an EMBL/GenBank/DDBJ whole genome shotgun (WGS) entry which is preliminary data.</text>
</comment>
<dbReference type="PROSITE" id="PS50228">
    <property type="entry name" value="SUEL_LECTIN"/>
    <property type="match status" value="1"/>
</dbReference>
<feature type="signal peptide" evidence="7">
    <location>
        <begin position="1"/>
        <end position="32"/>
    </location>
</feature>
<sequence>MAAHPTLPSPVSTSLLLLLLLLLSCCYELCAAATVSYDHRAVVIDGKRRVLLSGSIHYPRSTPEMWPDLIQKSKDGGLDVIETYVFWNLHEPVQGQKEMQKFTTKIVDMMKKEKLFASQGRCAAFLANIDDHSDATVTFNGKPYHLPACCVLMQIGLKGEKLALHDNTQNSTWMTLSSLPRNQPLTWYMTYFDAPKDGDPVAIDFTGMGKGEAWVNGHSIGRYWPTYTAPPNGCVKSCDYRGQFSGSKCVKNCGQPSQSLYHVPRSLIQQGKKNRLVLFEEVGGDPTLVSFALRKAGSLCAHVSQSHPPPVDAVNTAQRKDAVLHLECPHSDHVISSVKFASFGTPHGTCRSYSHGNCSSTTALAILQQACIGVRSCDVKVSTEVFGDPCRDVVKSLAVEASCSSNEVG</sequence>
<dbReference type="Proteomes" id="UP000287651">
    <property type="component" value="Unassembled WGS sequence"/>
</dbReference>
<evidence type="ECO:0000313" key="9">
    <source>
        <dbReference type="EMBL" id="RRT61983.1"/>
    </source>
</evidence>
<evidence type="ECO:0000256" key="2">
    <source>
        <dbReference type="ARBA" id="ARBA00009809"/>
    </source>
</evidence>
<organism evidence="9 10">
    <name type="scientific">Ensete ventricosum</name>
    <name type="common">Abyssinian banana</name>
    <name type="synonym">Musa ensete</name>
    <dbReference type="NCBI Taxonomy" id="4639"/>
    <lineage>
        <taxon>Eukaryota</taxon>
        <taxon>Viridiplantae</taxon>
        <taxon>Streptophyta</taxon>
        <taxon>Embryophyta</taxon>
        <taxon>Tracheophyta</taxon>
        <taxon>Spermatophyta</taxon>
        <taxon>Magnoliopsida</taxon>
        <taxon>Liliopsida</taxon>
        <taxon>Zingiberales</taxon>
        <taxon>Musaceae</taxon>
        <taxon>Ensete</taxon>
    </lineage>
</organism>
<feature type="chain" id="PRO_5019555091" description="beta-galactosidase" evidence="7">
    <location>
        <begin position="33"/>
        <end position="409"/>
    </location>
</feature>
<reference evidence="9 10" key="1">
    <citation type="journal article" date="2014" name="Agronomy (Basel)">
        <title>A Draft Genome Sequence for Ensete ventricosum, the Drought-Tolerant Tree Against Hunger.</title>
        <authorList>
            <person name="Harrison J."/>
            <person name="Moore K.A."/>
            <person name="Paszkiewicz K."/>
            <person name="Jones T."/>
            <person name="Grant M."/>
            <person name="Ambacheew D."/>
            <person name="Muzemil S."/>
            <person name="Studholme D.J."/>
        </authorList>
    </citation>
    <scope>NUCLEOTIDE SEQUENCE [LARGE SCALE GENOMIC DNA]</scope>
</reference>
<dbReference type="InterPro" id="IPR000922">
    <property type="entry name" value="Lectin_gal-bd_dom"/>
</dbReference>
<dbReference type="Gene3D" id="2.60.120.740">
    <property type="match status" value="1"/>
</dbReference>
<dbReference type="Gene3D" id="2.60.120.260">
    <property type="entry name" value="Galactose-binding domain-like"/>
    <property type="match status" value="1"/>
</dbReference>
<evidence type="ECO:0000256" key="4">
    <source>
        <dbReference type="ARBA" id="ARBA00022729"/>
    </source>
</evidence>
<dbReference type="EMBL" id="AMZH03007170">
    <property type="protein sequence ID" value="RRT61983.1"/>
    <property type="molecule type" value="Genomic_DNA"/>
</dbReference>
<dbReference type="FunFam" id="2.60.120.740:FF:000002">
    <property type="entry name" value="Beta-galactosidase"/>
    <property type="match status" value="1"/>
</dbReference>
<dbReference type="InterPro" id="IPR017853">
    <property type="entry name" value="GH"/>
</dbReference>
<dbReference type="Gene3D" id="3.20.20.80">
    <property type="entry name" value="Glycosidases"/>
    <property type="match status" value="1"/>
</dbReference>
<comment type="similarity">
    <text evidence="2">Belongs to the glycosyl hydrolase 35 family.</text>
</comment>
<dbReference type="GO" id="GO:0005975">
    <property type="term" value="P:carbohydrate metabolic process"/>
    <property type="evidence" value="ECO:0007669"/>
    <property type="project" value="InterPro"/>
</dbReference>
<evidence type="ECO:0000256" key="1">
    <source>
        <dbReference type="ARBA" id="ARBA00001412"/>
    </source>
</evidence>
<dbReference type="Pfam" id="PF02140">
    <property type="entry name" value="SUEL_Lectin"/>
    <property type="match status" value="1"/>
</dbReference>
<dbReference type="InterPro" id="IPR001944">
    <property type="entry name" value="Glycoside_Hdrlase_35"/>
</dbReference>